<dbReference type="Gene3D" id="1.10.10.10">
    <property type="entry name" value="Winged helix-like DNA-binding domain superfamily/Winged helix DNA-binding domain"/>
    <property type="match status" value="1"/>
</dbReference>
<keyword evidence="3" id="KW-0238">DNA-binding</keyword>
<evidence type="ECO:0000256" key="4">
    <source>
        <dbReference type="ARBA" id="ARBA00023163"/>
    </source>
</evidence>
<dbReference type="CDD" id="cd05466">
    <property type="entry name" value="PBP2_LTTR_substrate"/>
    <property type="match status" value="1"/>
</dbReference>
<name>A0ABV8KI59_9ACTN</name>
<keyword evidence="2" id="KW-0805">Transcription regulation</keyword>
<dbReference type="InterPro" id="IPR036388">
    <property type="entry name" value="WH-like_DNA-bd_sf"/>
</dbReference>
<dbReference type="PANTHER" id="PTHR30346:SF0">
    <property type="entry name" value="HCA OPERON TRANSCRIPTIONAL ACTIVATOR HCAR"/>
    <property type="match status" value="1"/>
</dbReference>
<proteinExistence type="inferred from homology"/>
<dbReference type="SUPFAM" id="SSF53850">
    <property type="entry name" value="Periplasmic binding protein-like II"/>
    <property type="match status" value="1"/>
</dbReference>
<keyword evidence="7" id="KW-1185">Reference proteome</keyword>
<dbReference type="Pfam" id="PF00126">
    <property type="entry name" value="HTH_1"/>
    <property type="match status" value="1"/>
</dbReference>
<dbReference type="EMBL" id="JBHSBN010000003">
    <property type="protein sequence ID" value="MFC4105780.1"/>
    <property type="molecule type" value="Genomic_DNA"/>
</dbReference>
<accession>A0ABV8KI59</accession>
<feature type="domain" description="HTH lysR-type" evidence="5">
    <location>
        <begin position="4"/>
        <end position="63"/>
    </location>
</feature>
<comment type="similarity">
    <text evidence="1">Belongs to the LysR transcriptional regulatory family.</text>
</comment>
<evidence type="ECO:0000259" key="5">
    <source>
        <dbReference type="PROSITE" id="PS50931"/>
    </source>
</evidence>
<keyword evidence="4" id="KW-0804">Transcription</keyword>
<dbReference type="Proteomes" id="UP001595868">
    <property type="component" value="Unassembled WGS sequence"/>
</dbReference>
<reference evidence="7" key="1">
    <citation type="journal article" date="2019" name="Int. J. Syst. Evol. Microbiol.">
        <title>The Global Catalogue of Microorganisms (GCM) 10K type strain sequencing project: providing services to taxonomists for standard genome sequencing and annotation.</title>
        <authorList>
            <consortium name="The Broad Institute Genomics Platform"/>
            <consortium name="The Broad Institute Genome Sequencing Center for Infectious Disease"/>
            <person name="Wu L."/>
            <person name="Ma J."/>
        </authorList>
    </citation>
    <scope>NUCLEOTIDE SEQUENCE [LARGE SCALE GENOMIC DNA]</scope>
    <source>
        <strain evidence="7">2902at01</strain>
    </source>
</reference>
<evidence type="ECO:0000256" key="2">
    <source>
        <dbReference type="ARBA" id="ARBA00023015"/>
    </source>
</evidence>
<comment type="caution">
    <text evidence="6">The sequence shown here is derived from an EMBL/GenBank/DDBJ whole genome shotgun (WGS) entry which is preliminary data.</text>
</comment>
<dbReference type="InterPro" id="IPR005119">
    <property type="entry name" value="LysR_subst-bd"/>
</dbReference>
<evidence type="ECO:0000313" key="6">
    <source>
        <dbReference type="EMBL" id="MFC4105780.1"/>
    </source>
</evidence>
<dbReference type="Gene3D" id="3.40.190.290">
    <property type="match status" value="1"/>
</dbReference>
<dbReference type="PROSITE" id="PS50931">
    <property type="entry name" value="HTH_LYSR"/>
    <property type="match status" value="1"/>
</dbReference>
<evidence type="ECO:0000313" key="7">
    <source>
        <dbReference type="Proteomes" id="UP001595868"/>
    </source>
</evidence>
<organism evidence="6 7">
    <name type="scientific">Micromonospora zhanjiangensis</name>
    <dbReference type="NCBI Taxonomy" id="1522057"/>
    <lineage>
        <taxon>Bacteria</taxon>
        <taxon>Bacillati</taxon>
        <taxon>Actinomycetota</taxon>
        <taxon>Actinomycetes</taxon>
        <taxon>Micromonosporales</taxon>
        <taxon>Micromonosporaceae</taxon>
        <taxon>Micromonospora</taxon>
    </lineage>
</organism>
<protein>
    <submittedName>
        <fullName evidence="6">LysR family transcriptional regulator</fullName>
    </submittedName>
</protein>
<dbReference type="PANTHER" id="PTHR30346">
    <property type="entry name" value="TRANSCRIPTIONAL DUAL REGULATOR HCAR-RELATED"/>
    <property type="match status" value="1"/>
</dbReference>
<gene>
    <name evidence="6" type="ORF">ACFOX0_07510</name>
</gene>
<sequence length="308" mass="33199">MSGIELRHLATMAAVVEEGSFGRAAQRLGYTQSSVSQQIAALEKAVGGAVFDRPGGPRPVRITPLGTVVLTHGRDLLERAEAMTIALDRFRAGGGRIDIGTFQSLSTVILPPVVRALRAEFPDCDIRLFEEETETPRVDRVDLMFFDRRVDGDDVERLKLLDDPYLLVAPRGDFPAGPVRLDRLHGRPMVAWPPACDQPGVTGALARAGVRPEIVFRAAANEAVLSMVRAGIGSAIPPRLVLQGAGVATDAALTVHEPRPAFPPREIHLLWPAGRTRSPLAARAIEIAVAVAATYQPRDEKRALPSIS</sequence>
<dbReference type="InterPro" id="IPR000847">
    <property type="entry name" value="LysR_HTH_N"/>
</dbReference>
<evidence type="ECO:0000256" key="1">
    <source>
        <dbReference type="ARBA" id="ARBA00009437"/>
    </source>
</evidence>
<dbReference type="PRINTS" id="PR00039">
    <property type="entry name" value="HTHLYSR"/>
</dbReference>
<dbReference type="RefSeq" id="WP_377543005.1">
    <property type="nucleotide sequence ID" value="NZ_JBHSBN010000003.1"/>
</dbReference>
<evidence type="ECO:0000256" key="3">
    <source>
        <dbReference type="ARBA" id="ARBA00023125"/>
    </source>
</evidence>
<dbReference type="SUPFAM" id="SSF46785">
    <property type="entry name" value="Winged helix' DNA-binding domain"/>
    <property type="match status" value="1"/>
</dbReference>
<dbReference type="Pfam" id="PF03466">
    <property type="entry name" value="LysR_substrate"/>
    <property type="match status" value="1"/>
</dbReference>
<dbReference type="InterPro" id="IPR036390">
    <property type="entry name" value="WH_DNA-bd_sf"/>
</dbReference>